<keyword evidence="6" id="KW-1185">Reference proteome</keyword>
<dbReference type="GO" id="GO:0005730">
    <property type="term" value="C:nucleolus"/>
    <property type="evidence" value="ECO:0007669"/>
    <property type="project" value="TreeGrafter"/>
</dbReference>
<dbReference type="Ensembl" id="ENSECRT00000001491.1">
    <property type="protein sequence ID" value="ENSECRP00000001468.1"/>
    <property type="gene ID" value="ENSECRG00000001032.1"/>
</dbReference>
<evidence type="ECO:0000313" key="5">
    <source>
        <dbReference type="Ensembl" id="ENSECRP00000001468.1"/>
    </source>
</evidence>
<name>A0A8C4RF00_ERPCA</name>
<dbReference type="Pfam" id="PF10169">
    <property type="entry name" value="LLPH"/>
    <property type="match status" value="1"/>
</dbReference>
<protein>
    <recommendedName>
        <fullName evidence="2">Protein LLP homolog</fullName>
    </recommendedName>
    <alternativeName>
        <fullName evidence="3">Protein LAPS18-like</fullName>
    </alternativeName>
</protein>
<reference evidence="5" key="2">
    <citation type="submission" date="2025-08" db="UniProtKB">
        <authorList>
            <consortium name="Ensembl"/>
        </authorList>
    </citation>
    <scope>IDENTIFICATION</scope>
</reference>
<reference evidence="5" key="1">
    <citation type="submission" date="2021-06" db="EMBL/GenBank/DDBJ databases">
        <authorList>
            <consortium name="Wellcome Sanger Institute Data Sharing"/>
        </authorList>
    </citation>
    <scope>NUCLEOTIDE SEQUENCE [LARGE SCALE GENOMIC DNA]</scope>
</reference>
<proteinExistence type="inferred from homology"/>
<dbReference type="GO" id="GO:0097484">
    <property type="term" value="P:dendrite extension"/>
    <property type="evidence" value="ECO:0007669"/>
    <property type="project" value="TreeGrafter"/>
</dbReference>
<accession>A0A8C4RF00</accession>
<feature type="compositionally biased region" description="Basic residues" evidence="4">
    <location>
        <begin position="101"/>
        <end position="124"/>
    </location>
</feature>
<dbReference type="GO" id="GO:0003723">
    <property type="term" value="F:RNA binding"/>
    <property type="evidence" value="ECO:0007669"/>
    <property type="project" value="TreeGrafter"/>
</dbReference>
<evidence type="ECO:0000256" key="3">
    <source>
        <dbReference type="ARBA" id="ARBA00034144"/>
    </source>
</evidence>
<sequence length="124" mass="14551">MAKSLRSKWRRKMRAEKRKKNAPKELTRLKGVLNVDVEGGILMKEIKEMATVVPPKKLQEKALDVEMEGEEEVGSTMETDGKRSKKTKLNEHGQYPVWMHPRQRRKLKQKRVKQGKTKKMKKRA</sequence>
<dbReference type="PANTHER" id="PTHR34253:SF1">
    <property type="entry name" value="PROTEIN LLP HOMOLOG"/>
    <property type="match status" value="1"/>
</dbReference>
<feature type="region of interest" description="Disordered" evidence="4">
    <location>
        <begin position="67"/>
        <end position="124"/>
    </location>
</feature>
<dbReference type="PANTHER" id="PTHR34253">
    <property type="entry name" value="PROTEIN LLP HOMOLOG"/>
    <property type="match status" value="1"/>
</dbReference>
<feature type="region of interest" description="Disordered" evidence="4">
    <location>
        <begin position="1"/>
        <end position="23"/>
    </location>
</feature>
<dbReference type="Proteomes" id="UP000694620">
    <property type="component" value="Chromosome 1"/>
</dbReference>
<dbReference type="GeneTree" id="ENSGT00940000165344"/>
<evidence type="ECO:0000313" key="6">
    <source>
        <dbReference type="Proteomes" id="UP000694620"/>
    </source>
</evidence>
<reference evidence="5" key="3">
    <citation type="submission" date="2025-09" db="UniProtKB">
        <authorList>
            <consortium name="Ensembl"/>
        </authorList>
    </citation>
    <scope>IDENTIFICATION</scope>
</reference>
<comment type="similarity">
    <text evidence="1">Belongs to the learning-associated protein family.</text>
</comment>
<evidence type="ECO:0000256" key="2">
    <source>
        <dbReference type="ARBA" id="ARBA00034141"/>
    </source>
</evidence>
<evidence type="ECO:0000256" key="1">
    <source>
        <dbReference type="ARBA" id="ARBA00034118"/>
    </source>
</evidence>
<dbReference type="InterPro" id="IPR018784">
    <property type="entry name" value="LLPH-like"/>
</dbReference>
<organism evidence="5 6">
    <name type="scientific">Erpetoichthys calabaricus</name>
    <name type="common">Rope fish</name>
    <name type="synonym">Calamoichthys calabaricus</name>
    <dbReference type="NCBI Taxonomy" id="27687"/>
    <lineage>
        <taxon>Eukaryota</taxon>
        <taxon>Metazoa</taxon>
        <taxon>Chordata</taxon>
        <taxon>Craniata</taxon>
        <taxon>Vertebrata</taxon>
        <taxon>Euteleostomi</taxon>
        <taxon>Actinopterygii</taxon>
        <taxon>Polypteriformes</taxon>
        <taxon>Polypteridae</taxon>
        <taxon>Erpetoichthys</taxon>
    </lineage>
</organism>
<dbReference type="GO" id="GO:0001099">
    <property type="term" value="F:basal RNA polymerase II transcription machinery binding"/>
    <property type="evidence" value="ECO:0007669"/>
    <property type="project" value="TreeGrafter"/>
</dbReference>
<evidence type="ECO:0000256" key="4">
    <source>
        <dbReference type="SAM" id="MobiDB-lite"/>
    </source>
</evidence>
<feature type="compositionally biased region" description="Basic residues" evidence="4">
    <location>
        <begin position="1"/>
        <end position="21"/>
    </location>
</feature>
<dbReference type="AlphaFoldDB" id="A0A8C4RF00"/>
<gene>
    <name evidence="5" type="primary">llph</name>
</gene>